<sequence>MKLKVTFQTNTGLQREHNEDTVLICGQVINQSMPEPVTRYFETAGSESWAVSDGLGGHACGALASYTLCSTLAACNLSVAPDLQSVLDRCQSRLAELMHNRPETHGLGATLAGVYEQEGALHAFNIGDSRIYHWQFGYLRQVSIDDVFGYDDDDPPELTGLDGHKLIAALGVEPINNAPYAHYRPIRFGVTDRLLICTDGVTDIVSASEFEANMMSGATEQVGEWLSARIRAGGAHDNFSFILIERLDD</sequence>
<organism evidence="2 3">
    <name type="scientific">Hahella chejuensis (strain KCTC 2396)</name>
    <dbReference type="NCBI Taxonomy" id="349521"/>
    <lineage>
        <taxon>Bacteria</taxon>
        <taxon>Pseudomonadati</taxon>
        <taxon>Pseudomonadota</taxon>
        <taxon>Gammaproteobacteria</taxon>
        <taxon>Oceanospirillales</taxon>
        <taxon>Hahellaceae</taxon>
        <taxon>Hahella</taxon>
    </lineage>
</organism>
<accession>Q2SIF8</accession>
<name>Q2SIF8_HAHCH</name>
<dbReference type="InterPro" id="IPR036457">
    <property type="entry name" value="PPM-type-like_dom_sf"/>
</dbReference>
<dbReference type="Pfam" id="PF13672">
    <property type="entry name" value="PP2C_2"/>
    <property type="match status" value="1"/>
</dbReference>
<gene>
    <name evidence="2" type="ordered locus">HCH_02786</name>
</gene>
<evidence type="ECO:0000313" key="3">
    <source>
        <dbReference type="Proteomes" id="UP000000238"/>
    </source>
</evidence>
<dbReference type="Gene3D" id="3.60.40.10">
    <property type="entry name" value="PPM-type phosphatase domain"/>
    <property type="match status" value="1"/>
</dbReference>
<dbReference type="SUPFAM" id="SSF81606">
    <property type="entry name" value="PP2C-like"/>
    <property type="match status" value="1"/>
</dbReference>
<reference evidence="2 3" key="1">
    <citation type="journal article" date="2005" name="Nucleic Acids Res.">
        <title>Genomic blueprint of Hahella chejuensis, a marine microbe producing an algicidal agent.</title>
        <authorList>
            <person name="Jeong H."/>
            <person name="Yim J.H."/>
            <person name="Lee C."/>
            <person name="Choi S.-H."/>
            <person name="Park Y.K."/>
            <person name="Yoon S.H."/>
            <person name="Hur C.-G."/>
            <person name="Kang H.-Y."/>
            <person name="Kim D."/>
            <person name="Lee H.H."/>
            <person name="Park K.H."/>
            <person name="Park S.-H."/>
            <person name="Park H.-S."/>
            <person name="Lee H.K."/>
            <person name="Oh T.K."/>
            <person name="Kim J.F."/>
        </authorList>
    </citation>
    <scope>NUCLEOTIDE SEQUENCE [LARGE SCALE GENOMIC DNA]</scope>
    <source>
        <strain evidence="2 3">KCTC 2396</strain>
    </source>
</reference>
<dbReference type="RefSeq" id="WP_011396635.1">
    <property type="nucleotide sequence ID" value="NC_007645.1"/>
</dbReference>
<dbReference type="EMBL" id="CP000155">
    <property type="protein sequence ID" value="ABC29566.1"/>
    <property type="molecule type" value="Genomic_DNA"/>
</dbReference>
<dbReference type="HOGENOM" id="CLU_034545_3_1_6"/>
<dbReference type="SMART" id="SM00331">
    <property type="entry name" value="PP2C_SIG"/>
    <property type="match status" value="1"/>
</dbReference>
<dbReference type="PROSITE" id="PS51746">
    <property type="entry name" value="PPM_2"/>
    <property type="match status" value="1"/>
</dbReference>
<evidence type="ECO:0000313" key="2">
    <source>
        <dbReference type="EMBL" id="ABC29566.1"/>
    </source>
</evidence>
<dbReference type="Proteomes" id="UP000000238">
    <property type="component" value="Chromosome"/>
</dbReference>
<dbReference type="STRING" id="349521.HCH_02786"/>
<dbReference type="OrthoDB" id="9801841at2"/>
<dbReference type="AlphaFoldDB" id="Q2SIF8"/>
<keyword evidence="3" id="KW-1185">Reference proteome</keyword>
<feature type="domain" description="PPM-type phosphatase" evidence="1">
    <location>
        <begin position="4"/>
        <end position="246"/>
    </location>
</feature>
<dbReference type="InterPro" id="IPR001932">
    <property type="entry name" value="PPM-type_phosphatase-like_dom"/>
</dbReference>
<dbReference type="SMART" id="SM00332">
    <property type="entry name" value="PP2Cc"/>
    <property type="match status" value="1"/>
</dbReference>
<evidence type="ECO:0000259" key="1">
    <source>
        <dbReference type="PROSITE" id="PS51746"/>
    </source>
</evidence>
<protein>
    <submittedName>
        <fullName evidence="2">Serine/threonine protein phosphatase</fullName>
    </submittedName>
</protein>
<dbReference type="KEGG" id="hch:HCH_02786"/>
<dbReference type="eggNOG" id="COG0631">
    <property type="taxonomic scope" value="Bacteria"/>
</dbReference>
<proteinExistence type="predicted"/>